<evidence type="ECO:0000313" key="6">
    <source>
        <dbReference type="Proteomes" id="UP000236655"/>
    </source>
</evidence>
<name>A0A2I7N5T0_9NEIS</name>
<dbReference type="Pfam" id="PF07963">
    <property type="entry name" value="N_methyl"/>
    <property type="match status" value="1"/>
</dbReference>
<evidence type="ECO:0000256" key="2">
    <source>
        <dbReference type="ARBA" id="ARBA00022481"/>
    </source>
</evidence>
<dbReference type="GO" id="GO:0044096">
    <property type="term" value="C:type IV pilus"/>
    <property type="evidence" value="ECO:0007669"/>
    <property type="project" value="TreeGrafter"/>
</dbReference>
<dbReference type="Pfam" id="PF00114">
    <property type="entry name" value="Pilin"/>
    <property type="match status" value="1"/>
</dbReference>
<proteinExistence type="inferred from homology"/>
<evidence type="ECO:0000313" key="5">
    <source>
        <dbReference type="EMBL" id="AUR51824.1"/>
    </source>
</evidence>
<dbReference type="AlphaFoldDB" id="A0A2I7N5T0"/>
<keyword evidence="6" id="KW-1185">Reference proteome</keyword>
<sequence length="150" mass="15758">MNTNKGFTIIELMIAVAIIGILAAIAIPAYQNYIIRAKVSEAITFADMAKVAVSEYYQTNGSFPNGSGSLNTDFGLPAAASITGTNVAGVDVRYDSQGEQIAILVTLAISGLTTFSIAILGSPSASGINWTCIVQPNYQDYVPSSCRNQP</sequence>
<dbReference type="RefSeq" id="WP_102951121.1">
    <property type="nucleotide sequence ID" value="NZ_CP024847.1"/>
</dbReference>
<dbReference type="NCBIfam" id="TIGR02532">
    <property type="entry name" value="IV_pilin_GFxxxE"/>
    <property type="match status" value="1"/>
</dbReference>
<keyword evidence="2" id="KW-0488">Methylation</keyword>
<keyword evidence="4" id="KW-0472">Membrane</keyword>
<dbReference type="PANTHER" id="PTHR30093:SF34">
    <property type="entry name" value="PREPILIN PEPTIDASE-DEPENDENT PROTEIN D"/>
    <property type="match status" value="1"/>
</dbReference>
<keyword evidence="4" id="KW-0812">Transmembrane</keyword>
<feature type="transmembrane region" description="Helical" evidence="4">
    <location>
        <begin position="6"/>
        <end position="30"/>
    </location>
</feature>
<dbReference type="Gene3D" id="3.30.700.10">
    <property type="entry name" value="Glycoprotein, Type 4 Pilin"/>
    <property type="match status" value="1"/>
</dbReference>
<dbReference type="GO" id="GO:0043107">
    <property type="term" value="P:type IV pilus-dependent motility"/>
    <property type="evidence" value="ECO:0007669"/>
    <property type="project" value="TreeGrafter"/>
</dbReference>
<evidence type="ECO:0000256" key="4">
    <source>
        <dbReference type="SAM" id="Phobius"/>
    </source>
</evidence>
<dbReference type="OrthoDB" id="8607132at2"/>
<keyword evidence="4" id="KW-1133">Transmembrane helix</keyword>
<gene>
    <name evidence="5" type="ORF">CUN60_05775</name>
</gene>
<feature type="transmembrane region" description="Helical" evidence="4">
    <location>
        <begin position="101"/>
        <end position="121"/>
    </location>
</feature>
<dbReference type="KEGG" id="nba:CUN60_05775"/>
<evidence type="ECO:0000256" key="1">
    <source>
        <dbReference type="ARBA" id="ARBA00005233"/>
    </source>
</evidence>
<dbReference type="SUPFAM" id="SSF54523">
    <property type="entry name" value="Pili subunits"/>
    <property type="match status" value="1"/>
</dbReference>
<accession>A0A2I7N5T0</accession>
<dbReference type="Proteomes" id="UP000236655">
    <property type="component" value="Chromosome"/>
</dbReference>
<dbReference type="InterPro" id="IPR001082">
    <property type="entry name" value="Pilin"/>
</dbReference>
<dbReference type="GO" id="GO:0007155">
    <property type="term" value="P:cell adhesion"/>
    <property type="evidence" value="ECO:0007669"/>
    <property type="project" value="InterPro"/>
</dbReference>
<keyword evidence="3" id="KW-1015">Disulfide bond</keyword>
<dbReference type="InterPro" id="IPR045584">
    <property type="entry name" value="Pilin-like"/>
</dbReference>
<comment type="similarity">
    <text evidence="1">Belongs to the N-Me-Phe pilin family.</text>
</comment>
<dbReference type="PANTHER" id="PTHR30093">
    <property type="entry name" value="GENERAL SECRETION PATHWAY PROTEIN G"/>
    <property type="match status" value="1"/>
</dbReference>
<dbReference type="EMBL" id="CP024847">
    <property type="protein sequence ID" value="AUR51824.1"/>
    <property type="molecule type" value="Genomic_DNA"/>
</dbReference>
<reference evidence="6" key="1">
    <citation type="submission" date="2017-11" db="EMBL/GenBank/DDBJ databases">
        <authorList>
            <person name="Chan K.G."/>
            <person name="Lee L.S."/>
        </authorList>
    </citation>
    <scope>NUCLEOTIDE SEQUENCE [LARGE SCALE GENOMIC DNA]</scope>
    <source>
        <strain evidence="6">DSM 100970</strain>
    </source>
</reference>
<dbReference type="InterPro" id="IPR012902">
    <property type="entry name" value="N_methyl_site"/>
</dbReference>
<protein>
    <submittedName>
        <fullName evidence="5">Prepilin-type cleavage/methylation domain-containing protein</fullName>
    </submittedName>
</protein>
<organism evidence="5 6">
    <name type="scientific">Aquella oligotrophica</name>
    <dbReference type="NCBI Taxonomy" id="2067065"/>
    <lineage>
        <taxon>Bacteria</taxon>
        <taxon>Pseudomonadati</taxon>
        <taxon>Pseudomonadota</taxon>
        <taxon>Betaproteobacteria</taxon>
        <taxon>Neisseriales</taxon>
        <taxon>Neisseriaceae</taxon>
        <taxon>Aquella</taxon>
    </lineage>
</organism>
<evidence type="ECO:0000256" key="3">
    <source>
        <dbReference type="ARBA" id="ARBA00023157"/>
    </source>
</evidence>